<evidence type="ECO:0000313" key="1">
    <source>
        <dbReference type="EMBL" id="LAA92426.1"/>
    </source>
</evidence>
<organism evidence="1">
    <name type="scientific">Micrurus lemniscatus lemniscatus</name>
    <dbReference type="NCBI Taxonomy" id="129467"/>
    <lineage>
        <taxon>Eukaryota</taxon>
        <taxon>Metazoa</taxon>
        <taxon>Chordata</taxon>
        <taxon>Craniata</taxon>
        <taxon>Vertebrata</taxon>
        <taxon>Euteleostomi</taxon>
        <taxon>Lepidosauria</taxon>
        <taxon>Squamata</taxon>
        <taxon>Bifurcata</taxon>
        <taxon>Unidentata</taxon>
        <taxon>Episquamata</taxon>
        <taxon>Toxicofera</taxon>
        <taxon>Serpentes</taxon>
        <taxon>Colubroidea</taxon>
        <taxon>Elapidae</taxon>
        <taxon>Elapinae</taxon>
        <taxon>Micrurus</taxon>
    </lineage>
</organism>
<reference evidence="1" key="2">
    <citation type="submission" date="2017-11" db="EMBL/GenBank/DDBJ databases">
        <title>Coralsnake Venomics: Analyses of Venom Gland Transcriptomes and Proteomes of Six Brazilian Taxa.</title>
        <authorList>
            <person name="Aird S.D."/>
            <person name="Jorge da Silva N."/>
            <person name="Qiu L."/>
            <person name="Villar-Briones A."/>
            <person name="Aparecida-Saddi V."/>
            <person name="Campos-Telles M.P."/>
            <person name="Grau M."/>
            <person name="Mikheyev A.S."/>
        </authorList>
    </citation>
    <scope>NUCLEOTIDE SEQUENCE</scope>
    <source>
        <tissue evidence="1">Venom_gland</tissue>
    </source>
</reference>
<accession>A0A2D4J7F8</accession>
<sequence length="114" mass="12655">MKVEEGVQHRDTGRRYAYIVPSRDTNEKKGGGNQPVTEVINEILFTEQEQKKLNQEERQQVQLTGGILTPKLNSTHGKGPCFQQVCLGHSEPLAGLICCITFPVTSCSFILIPT</sequence>
<proteinExistence type="predicted"/>
<dbReference type="EMBL" id="IACK01158122">
    <property type="protein sequence ID" value="LAA92426.1"/>
    <property type="molecule type" value="Transcribed_RNA"/>
</dbReference>
<protein>
    <submittedName>
        <fullName evidence="1">Uncharacterized protein</fullName>
    </submittedName>
</protein>
<name>A0A2D4J7F8_MICLE</name>
<reference evidence="1" key="1">
    <citation type="submission" date="2017-07" db="EMBL/GenBank/DDBJ databases">
        <authorList>
            <person name="Mikheyev A."/>
            <person name="Grau M."/>
        </authorList>
    </citation>
    <scope>NUCLEOTIDE SEQUENCE</scope>
    <source>
        <tissue evidence="1">Venom_gland</tissue>
    </source>
</reference>
<dbReference type="AlphaFoldDB" id="A0A2D4J7F8"/>